<dbReference type="InterPro" id="IPR041881">
    <property type="entry name" value="PqqD_sf"/>
</dbReference>
<dbReference type="Gene3D" id="1.10.10.1150">
    <property type="entry name" value="Coenzyme PQQ synthesis protein D (PqqD)"/>
    <property type="match status" value="1"/>
</dbReference>
<dbReference type="Pfam" id="PF05402">
    <property type="entry name" value="PqqD"/>
    <property type="match status" value="1"/>
</dbReference>
<dbReference type="Proteomes" id="UP000800981">
    <property type="component" value="Unassembled WGS sequence"/>
</dbReference>
<dbReference type="InterPro" id="IPR008792">
    <property type="entry name" value="PQQD"/>
</dbReference>
<dbReference type="RefSeq" id="WP_166283657.1">
    <property type="nucleotide sequence ID" value="NZ_JAANNP010000025.1"/>
</dbReference>
<sequence length="89" mass="9961">MRIRSDGLAARSFDAETVVLDLEKSQYLTLNETGSLLYELLRQERTMDELVDAVVAEYNVDRVIAMRDVEAFVGSLREHGLLTGSDVLA</sequence>
<reference evidence="1 2" key="1">
    <citation type="submission" date="2020-03" db="EMBL/GenBank/DDBJ databases">
        <title>Two novel Motilibacter sp.</title>
        <authorList>
            <person name="Liu S."/>
        </authorList>
    </citation>
    <scope>NUCLEOTIDE SEQUENCE [LARGE SCALE GENOMIC DNA]</scope>
    <source>
        <strain evidence="1 2">E257</strain>
    </source>
</reference>
<proteinExistence type="predicted"/>
<organism evidence="1 2">
    <name type="scientific">Motilibacter deserti</name>
    <dbReference type="NCBI Taxonomy" id="2714956"/>
    <lineage>
        <taxon>Bacteria</taxon>
        <taxon>Bacillati</taxon>
        <taxon>Actinomycetota</taxon>
        <taxon>Actinomycetes</taxon>
        <taxon>Motilibacterales</taxon>
        <taxon>Motilibacteraceae</taxon>
        <taxon>Motilibacter</taxon>
    </lineage>
</organism>
<gene>
    <name evidence="1" type="ORF">G9H71_16265</name>
</gene>
<evidence type="ECO:0000313" key="2">
    <source>
        <dbReference type="Proteomes" id="UP000800981"/>
    </source>
</evidence>
<comment type="caution">
    <text evidence="1">The sequence shown here is derived from an EMBL/GenBank/DDBJ whole genome shotgun (WGS) entry which is preliminary data.</text>
</comment>
<protein>
    <submittedName>
        <fullName evidence="1">PqqD family protein</fullName>
    </submittedName>
</protein>
<keyword evidence="2" id="KW-1185">Reference proteome</keyword>
<accession>A0ABX0GXP1</accession>
<evidence type="ECO:0000313" key="1">
    <source>
        <dbReference type="EMBL" id="NHC15338.1"/>
    </source>
</evidence>
<name>A0ABX0GXP1_9ACTN</name>
<dbReference type="EMBL" id="JAANNP010000025">
    <property type="protein sequence ID" value="NHC15338.1"/>
    <property type="molecule type" value="Genomic_DNA"/>
</dbReference>